<dbReference type="AlphaFoldDB" id="A0A2N6Q4A7"/>
<dbReference type="RefSeq" id="WP_102188754.1">
    <property type="nucleotide sequence ID" value="NZ_PNGI01000021.1"/>
</dbReference>
<comment type="caution">
    <text evidence="2">The sequence shown here is derived from an EMBL/GenBank/DDBJ whole genome shotgun (WGS) entry which is preliminary data.</text>
</comment>
<reference evidence="2 3" key="1">
    <citation type="submission" date="2017-09" db="EMBL/GenBank/DDBJ databases">
        <title>Bacterial strain isolated from the female urinary microbiota.</title>
        <authorList>
            <person name="Thomas-White K."/>
            <person name="Kumar N."/>
            <person name="Forster S."/>
            <person name="Putonti C."/>
            <person name="Lawley T."/>
            <person name="Wolfe A.J."/>
        </authorList>
    </citation>
    <scope>NUCLEOTIDE SEQUENCE [LARGE SCALE GENOMIC DNA]</scope>
    <source>
        <strain evidence="2 3">UMB0818</strain>
    </source>
</reference>
<evidence type="ECO:0000313" key="3">
    <source>
        <dbReference type="Proteomes" id="UP000235661"/>
    </source>
</evidence>
<feature type="transmembrane region" description="Helical" evidence="1">
    <location>
        <begin position="165"/>
        <end position="187"/>
    </location>
</feature>
<dbReference type="EMBL" id="PNGI01000021">
    <property type="protein sequence ID" value="PMC08765.1"/>
    <property type="molecule type" value="Genomic_DNA"/>
</dbReference>
<name>A0A2N6Q4A7_9BACT</name>
<protein>
    <submittedName>
        <fullName evidence="2">Uncharacterized protein</fullName>
    </submittedName>
</protein>
<organism evidence="2 3">
    <name type="scientific">Hoylesella timonensis</name>
    <dbReference type="NCBI Taxonomy" id="386414"/>
    <lineage>
        <taxon>Bacteria</taxon>
        <taxon>Pseudomonadati</taxon>
        <taxon>Bacteroidota</taxon>
        <taxon>Bacteroidia</taxon>
        <taxon>Bacteroidales</taxon>
        <taxon>Prevotellaceae</taxon>
        <taxon>Hoylesella</taxon>
    </lineage>
</organism>
<keyword evidence="1" id="KW-1133">Transmembrane helix</keyword>
<keyword evidence="1" id="KW-0472">Membrane</keyword>
<evidence type="ECO:0000256" key="1">
    <source>
        <dbReference type="SAM" id="Phobius"/>
    </source>
</evidence>
<evidence type="ECO:0000313" key="2">
    <source>
        <dbReference type="EMBL" id="PMC08765.1"/>
    </source>
</evidence>
<feature type="transmembrane region" description="Helical" evidence="1">
    <location>
        <begin position="6"/>
        <end position="26"/>
    </location>
</feature>
<gene>
    <name evidence="2" type="ORF">CJ232_09055</name>
</gene>
<keyword evidence="1" id="KW-0812">Transmembrane</keyword>
<dbReference type="Proteomes" id="UP000235661">
    <property type="component" value="Unassembled WGS sequence"/>
</dbReference>
<proteinExistence type="predicted"/>
<accession>A0A2N6Q4A7</accession>
<sequence>MLNYNYIWICIAIVIFGIIDILIKVYQTKKEDSNILLFWNMVHDLYNKNKNKSDIENEIQYIISKSKYIDRLLTKNSLYSPVFHFVNEISQGNYANQGKFLTLINKYIIQHEEDNKNKRIGLWKALLNPIELFCRGIELLLRYCFAYFLSMIKSDFDYDGKTWKFVVGIISFISAVLTILGFFGITFNTINSYYN</sequence>